<evidence type="ECO:0000313" key="2">
    <source>
        <dbReference type="Proteomes" id="UP000516160"/>
    </source>
</evidence>
<accession>A0A7G9W3N9</accession>
<dbReference type="RefSeq" id="WP_213166975.1">
    <property type="nucleotide sequence ID" value="NZ_CP058559.1"/>
</dbReference>
<dbReference type="KEGG" id="acae:HYG86_00160"/>
<proteinExistence type="predicted"/>
<dbReference type="EMBL" id="CP058559">
    <property type="protein sequence ID" value="QNO13301.1"/>
    <property type="molecule type" value="Genomic_DNA"/>
</dbReference>
<evidence type="ECO:0000313" key="1">
    <source>
        <dbReference type="EMBL" id="QNO13301.1"/>
    </source>
</evidence>
<protein>
    <submittedName>
        <fullName evidence="1">Uncharacterized protein</fullName>
    </submittedName>
</protein>
<dbReference type="AlphaFoldDB" id="A0A7G9W3N9"/>
<sequence length="57" mass="6494">MATSSFDKKFVLDTKKAVDSFLKIANTPPKSVKIERGLVSREQESRGEKKLKRILSR</sequence>
<gene>
    <name evidence="1" type="ORF">HYG86_00160</name>
</gene>
<reference evidence="1 2" key="1">
    <citation type="submission" date="2020-07" db="EMBL/GenBank/DDBJ databases">
        <title>Alkalicella. sp. LB2 genome.</title>
        <authorList>
            <person name="Postec A."/>
            <person name="Quemeneur M."/>
        </authorList>
    </citation>
    <scope>NUCLEOTIDE SEQUENCE [LARGE SCALE GENOMIC DNA]</scope>
    <source>
        <strain evidence="1 2">LB2</strain>
    </source>
</reference>
<organism evidence="1 2">
    <name type="scientific">Alkalicella caledoniensis</name>
    <dbReference type="NCBI Taxonomy" id="2731377"/>
    <lineage>
        <taxon>Bacteria</taxon>
        <taxon>Bacillati</taxon>
        <taxon>Bacillota</taxon>
        <taxon>Clostridia</taxon>
        <taxon>Eubacteriales</taxon>
        <taxon>Proteinivoracaceae</taxon>
        <taxon>Alkalicella</taxon>
    </lineage>
</organism>
<name>A0A7G9W3N9_ALKCA</name>
<dbReference type="Proteomes" id="UP000516160">
    <property type="component" value="Chromosome"/>
</dbReference>
<keyword evidence="2" id="KW-1185">Reference proteome</keyword>